<sequence length="217" mass="23576">MSQHLSRWRLIVAALIGACLGGARAAALPDLERSCETSPNCSSDANTTITIDFRRHVHLKSNIRPVIAIPAHSLGVGNFLAPSTPEARCGSHIYTTDYIRRTLDSVTALGAQNATAGDSEFPRPFVDQPELSSFPLLRSGDIFDGGEFVPFSARLLGWLLTRSPIVQSAPGPDRIAVRLVGKRRYRILTLAEQPGNSGHVLRDYQSCEDLLAESPDD</sequence>
<keyword evidence="1" id="KW-0540">Nuclease</keyword>
<protein>
    <submittedName>
        <fullName evidence="4">BgtE-5704</fullName>
    </submittedName>
</protein>
<feature type="signal peptide" evidence="3">
    <location>
        <begin position="1"/>
        <end position="25"/>
    </location>
</feature>
<dbReference type="Gene3D" id="3.10.450.30">
    <property type="entry name" value="Microbial ribonucleases"/>
    <property type="match status" value="1"/>
</dbReference>
<evidence type="ECO:0000256" key="3">
    <source>
        <dbReference type="SAM" id="SignalP"/>
    </source>
</evidence>
<proteinExistence type="predicted"/>
<evidence type="ECO:0000256" key="2">
    <source>
        <dbReference type="ARBA" id="ARBA00022801"/>
    </source>
</evidence>
<dbReference type="GO" id="GO:0004540">
    <property type="term" value="F:RNA nuclease activity"/>
    <property type="evidence" value="ECO:0007669"/>
    <property type="project" value="InterPro"/>
</dbReference>
<dbReference type="SUPFAM" id="SSF53933">
    <property type="entry name" value="Microbial ribonucleases"/>
    <property type="match status" value="1"/>
</dbReference>
<feature type="chain" id="PRO_5016904181" evidence="3">
    <location>
        <begin position="26"/>
        <end position="217"/>
    </location>
</feature>
<evidence type="ECO:0000256" key="1">
    <source>
        <dbReference type="ARBA" id="ARBA00022722"/>
    </source>
</evidence>
<dbReference type="InterPro" id="IPR016191">
    <property type="entry name" value="Ribonuclease/ribotoxin"/>
</dbReference>
<gene>
    <name evidence="4" type="ORF">BGT96224V2_LOCUS2518</name>
</gene>
<dbReference type="GO" id="GO:0003723">
    <property type="term" value="F:RNA binding"/>
    <property type="evidence" value="ECO:0007669"/>
    <property type="project" value="InterPro"/>
</dbReference>
<dbReference type="GO" id="GO:0016787">
    <property type="term" value="F:hydrolase activity"/>
    <property type="evidence" value="ECO:0007669"/>
    <property type="project" value="UniProtKB-KW"/>
</dbReference>
<accession>A0A381L5Z4</accession>
<keyword evidence="3" id="KW-0732">Signal</keyword>
<dbReference type="EMBL" id="UIGY01000047">
    <property type="protein sequence ID" value="SUZ09349.1"/>
    <property type="molecule type" value="Genomic_DNA"/>
</dbReference>
<reference evidence="4" key="1">
    <citation type="submission" date="2018-07" db="EMBL/GenBank/DDBJ databases">
        <authorList>
            <person name="Quirk P.G."/>
            <person name="Krulwich T.A."/>
        </authorList>
    </citation>
    <scope>NUCLEOTIDE SEQUENCE</scope>
    <source>
        <strain evidence="4">96224</strain>
    </source>
</reference>
<dbReference type="AlphaFoldDB" id="A0A381L5Z4"/>
<dbReference type="OrthoDB" id="3588228at2759"/>
<evidence type="ECO:0000313" key="4">
    <source>
        <dbReference type="EMBL" id="SUZ09349.1"/>
    </source>
</evidence>
<organism evidence="4">
    <name type="scientific">Blumeria graminis f. sp. tritici 96224</name>
    <dbReference type="NCBI Taxonomy" id="1268274"/>
    <lineage>
        <taxon>Eukaryota</taxon>
        <taxon>Fungi</taxon>
        <taxon>Dikarya</taxon>
        <taxon>Ascomycota</taxon>
        <taxon>Pezizomycotina</taxon>
        <taxon>Leotiomycetes</taxon>
        <taxon>Erysiphales</taxon>
        <taxon>Erysiphaceae</taxon>
        <taxon>Blumeria</taxon>
    </lineage>
</organism>
<keyword evidence="2" id="KW-0378">Hydrolase</keyword>
<name>A0A381L5Z4_BLUGR</name>